<feature type="compositionally biased region" description="Acidic residues" evidence="2">
    <location>
        <begin position="669"/>
        <end position="681"/>
    </location>
</feature>
<comment type="caution">
    <text evidence="3">The sequence shown here is derived from an EMBL/GenBank/DDBJ whole genome shotgun (WGS) entry which is preliminary data.</text>
</comment>
<organism evidence="3 4">
    <name type="scientific">Setomelanomma holmii</name>
    <dbReference type="NCBI Taxonomy" id="210430"/>
    <lineage>
        <taxon>Eukaryota</taxon>
        <taxon>Fungi</taxon>
        <taxon>Dikarya</taxon>
        <taxon>Ascomycota</taxon>
        <taxon>Pezizomycotina</taxon>
        <taxon>Dothideomycetes</taxon>
        <taxon>Pleosporomycetidae</taxon>
        <taxon>Pleosporales</taxon>
        <taxon>Pleosporineae</taxon>
        <taxon>Phaeosphaeriaceae</taxon>
        <taxon>Setomelanomma</taxon>
    </lineage>
</organism>
<evidence type="ECO:0000256" key="2">
    <source>
        <dbReference type="SAM" id="MobiDB-lite"/>
    </source>
</evidence>
<feature type="compositionally biased region" description="Basic and acidic residues" evidence="2">
    <location>
        <begin position="26"/>
        <end position="43"/>
    </location>
</feature>
<protein>
    <submittedName>
        <fullName evidence="3">Uncharacterized protein</fullName>
    </submittedName>
</protein>
<feature type="coiled-coil region" evidence="1">
    <location>
        <begin position="188"/>
        <end position="220"/>
    </location>
</feature>
<evidence type="ECO:0000256" key="1">
    <source>
        <dbReference type="SAM" id="Coils"/>
    </source>
</evidence>
<proteinExistence type="predicted"/>
<keyword evidence="1" id="KW-0175">Coiled coil</keyword>
<feature type="region of interest" description="Disordered" evidence="2">
    <location>
        <begin position="57"/>
        <end position="96"/>
    </location>
</feature>
<dbReference type="OrthoDB" id="3788294at2759"/>
<sequence length="695" mass="78579">MSDDGDDVQEIPELGDDLFDSTTEDQIERARREPTGGIDLPRDAAIARHFQAIIERSEREQGARAQMSEHASRLDPFADPDEAISLGDHESETVENSMVDEVMAEIEERMEEAGASNQSEVTLGGQGEREIQTEPTLAPCGRPELGSIPARQSQPQALRWMEKDPAMLRLPVDLRHHTIRTWQERDRQRRLERDREEWENELAEAQIACAKQDEERLEKRRAKFRKPQQEREQMWARRRRKQRQFRGEDVDENEASETEGRDAEEMESIGKSMGQSAKADGHNGRGRSKSSEQGTSSRRPSPRPVRWRDPDRVRKHPLDTDLRRIGTDYILSAEFIHDINEMLDMVVNWSVEAKAKEDRIRELVSQGAANSPGLLPSALPPSPPITPTNPPPSPRPKSLDFELTEEQQEAIRSVCAPPTPVPSPRSFQFMPTVTPDPGPTTPRYYVTTDRARWTCDDEYFGEYFPREKTQASHLIPRGWRLTAPAAWHCTEEGLVWGDEQELEEAERRQRYSDPFGLNAAIAKKEAVVPASVPMSRSTSSMEEVRRRVAMLGQNYQRILPAAARQEEPRGGTIDPRRISVTVHEVEDEDVKEAEEAESSEVPVTVRAADNKDEMEVEEAKIRAVSVTVQEVDDNDGEAAEEVSRTEATITVIDADDEEKGEDGGAEKMDEGEDGVEDEDVKMDDVLDTVQVEEGK</sequence>
<evidence type="ECO:0000313" key="3">
    <source>
        <dbReference type="EMBL" id="KAF2033510.1"/>
    </source>
</evidence>
<feature type="region of interest" description="Disordered" evidence="2">
    <location>
        <begin position="651"/>
        <end position="682"/>
    </location>
</feature>
<dbReference type="EMBL" id="ML978166">
    <property type="protein sequence ID" value="KAF2033510.1"/>
    <property type="molecule type" value="Genomic_DNA"/>
</dbReference>
<accession>A0A9P4LQR7</accession>
<dbReference type="Proteomes" id="UP000799777">
    <property type="component" value="Unassembled WGS sequence"/>
</dbReference>
<feature type="compositionally biased region" description="Acidic residues" evidence="2">
    <location>
        <begin position="585"/>
        <end position="598"/>
    </location>
</feature>
<reference evidence="3" key="1">
    <citation type="journal article" date="2020" name="Stud. Mycol.">
        <title>101 Dothideomycetes genomes: a test case for predicting lifestyles and emergence of pathogens.</title>
        <authorList>
            <person name="Haridas S."/>
            <person name="Albert R."/>
            <person name="Binder M."/>
            <person name="Bloem J."/>
            <person name="Labutti K."/>
            <person name="Salamov A."/>
            <person name="Andreopoulos B."/>
            <person name="Baker S."/>
            <person name="Barry K."/>
            <person name="Bills G."/>
            <person name="Bluhm B."/>
            <person name="Cannon C."/>
            <person name="Castanera R."/>
            <person name="Culley D."/>
            <person name="Daum C."/>
            <person name="Ezra D."/>
            <person name="Gonzalez J."/>
            <person name="Henrissat B."/>
            <person name="Kuo A."/>
            <person name="Liang C."/>
            <person name="Lipzen A."/>
            <person name="Lutzoni F."/>
            <person name="Magnuson J."/>
            <person name="Mondo S."/>
            <person name="Nolan M."/>
            <person name="Ohm R."/>
            <person name="Pangilinan J."/>
            <person name="Park H.-J."/>
            <person name="Ramirez L."/>
            <person name="Alfaro M."/>
            <person name="Sun H."/>
            <person name="Tritt A."/>
            <person name="Yoshinaga Y."/>
            <person name="Zwiers L.-H."/>
            <person name="Turgeon B."/>
            <person name="Goodwin S."/>
            <person name="Spatafora J."/>
            <person name="Crous P."/>
            <person name="Grigoriev I."/>
        </authorList>
    </citation>
    <scope>NUCLEOTIDE SEQUENCE</scope>
    <source>
        <strain evidence="3">CBS 110217</strain>
    </source>
</reference>
<keyword evidence="4" id="KW-1185">Reference proteome</keyword>
<feature type="compositionally biased region" description="Acidic residues" evidence="2">
    <location>
        <begin position="1"/>
        <end position="25"/>
    </location>
</feature>
<feature type="region of interest" description="Disordered" evidence="2">
    <location>
        <begin position="368"/>
        <end position="399"/>
    </location>
</feature>
<dbReference type="AlphaFoldDB" id="A0A9P4LQR7"/>
<feature type="compositionally biased region" description="Pro residues" evidence="2">
    <location>
        <begin position="378"/>
        <end position="395"/>
    </location>
</feature>
<name>A0A9P4LQR7_9PLEO</name>
<feature type="region of interest" description="Disordered" evidence="2">
    <location>
        <begin position="220"/>
        <end position="313"/>
    </location>
</feature>
<feature type="region of interest" description="Disordered" evidence="2">
    <location>
        <begin position="110"/>
        <end position="155"/>
    </location>
</feature>
<gene>
    <name evidence="3" type="ORF">EK21DRAFT_108979</name>
</gene>
<feature type="region of interest" description="Disordered" evidence="2">
    <location>
        <begin position="585"/>
        <end position="616"/>
    </location>
</feature>
<feature type="region of interest" description="Disordered" evidence="2">
    <location>
        <begin position="413"/>
        <end position="442"/>
    </location>
</feature>
<feature type="region of interest" description="Disordered" evidence="2">
    <location>
        <begin position="1"/>
        <end position="43"/>
    </location>
</feature>
<evidence type="ECO:0000313" key="4">
    <source>
        <dbReference type="Proteomes" id="UP000799777"/>
    </source>
</evidence>